<keyword evidence="2" id="KW-1185">Reference proteome</keyword>
<name>A0ACB9H8N9_CICIN</name>
<protein>
    <submittedName>
        <fullName evidence="1">Uncharacterized protein</fullName>
    </submittedName>
</protein>
<accession>A0ACB9H8N9</accession>
<evidence type="ECO:0000313" key="2">
    <source>
        <dbReference type="Proteomes" id="UP001055811"/>
    </source>
</evidence>
<dbReference type="EMBL" id="CM042009">
    <property type="protein sequence ID" value="KAI3792134.1"/>
    <property type="molecule type" value="Genomic_DNA"/>
</dbReference>
<reference evidence="1 2" key="2">
    <citation type="journal article" date="2022" name="Mol. Ecol. Resour.">
        <title>The genomes of chicory, endive, great burdock and yacon provide insights into Asteraceae paleo-polyploidization history and plant inulin production.</title>
        <authorList>
            <person name="Fan W."/>
            <person name="Wang S."/>
            <person name="Wang H."/>
            <person name="Wang A."/>
            <person name="Jiang F."/>
            <person name="Liu H."/>
            <person name="Zhao H."/>
            <person name="Xu D."/>
            <person name="Zhang Y."/>
        </authorList>
    </citation>
    <scope>NUCLEOTIDE SEQUENCE [LARGE SCALE GENOMIC DNA]</scope>
    <source>
        <strain evidence="2">cv. Punajuju</strain>
        <tissue evidence="1">Leaves</tissue>
    </source>
</reference>
<gene>
    <name evidence="1" type="ORF">L2E82_06004</name>
</gene>
<proteinExistence type="predicted"/>
<sequence length="456" mass="50423">MYTVANASEYLAITGCGIDDIKIAKKAWVLPGQSYSIFDISPVNYNFDVQVMSADKLPLVLPAVFTIGPYSEDDDSLHKYAKHISPYDKLSKHVKELVKGIIAGETCIVAGSMTMKEIVEGIKDLKQAMLEMVQPELNKFGLWIYSANYKQLVDVPGNEYFSYLGQKTQMEATNQARVDFAEAEMKATGEIGSKLREAQTLQNAVNIDAETKIMATRTHGQLKMEEIKVTAEVKVFENKREAEVAEVEASKAVALREAELQKEVEIMKTLTQTEKLKAKFLGKVSIECTRGRLGALYKKKKDAEASLYEKEKEAEAQKAIAEATLYSRKAVADGELYAKQKEAEGLVALAQAQGSYIRILMDAFKGNYAALRDYLMIDGRMYQEMAKINGEAVKGLQPKINIWTGASGGGEGGDGSAMQEVGGVFKMLPPMFNTVHDQTRMVPPTWMGEISQITEP</sequence>
<comment type="caution">
    <text evidence="1">The sequence shown here is derived from an EMBL/GenBank/DDBJ whole genome shotgun (WGS) entry which is preliminary data.</text>
</comment>
<reference evidence="2" key="1">
    <citation type="journal article" date="2022" name="Mol. Ecol. Resour.">
        <title>The genomes of chicory, endive, great burdock and yacon provide insights into Asteraceae palaeo-polyploidization history and plant inulin production.</title>
        <authorList>
            <person name="Fan W."/>
            <person name="Wang S."/>
            <person name="Wang H."/>
            <person name="Wang A."/>
            <person name="Jiang F."/>
            <person name="Liu H."/>
            <person name="Zhao H."/>
            <person name="Xu D."/>
            <person name="Zhang Y."/>
        </authorList>
    </citation>
    <scope>NUCLEOTIDE SEQUENCE [LARGE SCALE GENOMIC DNA]</scope>
    <source>
        <strain evidence="2">cv. Punajuju</strain>
    </source>
</reference>
<dbReference type="Proteomes" id="UP001055811">
    <property type="component" value="Linkage Group LG01"/>
</dbReference>
<organism evidence="1 2">
    <name type="scientific">Cichorium intybus</name>
    <name type="common">Chicory</name>
    <dbReference type="NCBI Taxonomy" id="13427"/>
    <lineage>
        <taxon>Eukaryota</taxon>
        <taxon>Viridiplantae</taxon>
        <taxon>Streptophyta</taxon>
        <taxon>Embryophyta</taxon>
        <taxon>Tracheophyta</taxon>
        <taxon>Spermatophyta</taxon>
        <taxon>Magnoliopsida</taxon>
        <taxon>eudicotyledons</taxon>
        <taxon>Gunneridae</taxon>
        <taxon>Pentapetalae</taxon>
        <taxon>asterids</taxon>
        <taxon>campanulids</taxon>
        <taxon>Asterales</taxon>
        <taxon>Asteraceae</taxon>
        <taxon>Cichorioideae</taxon>
        <taxon>Cichorieae</taxon>
        <taxon>Cichoriinae</taxon>
        <taxon>Cichorium</taxon>
    </lineage>
</organism>
<evidence type="ECO:0000313" key="1">
    <source>
        <dbReference type="EMBL" id="KAI3792134.1"/>
    </source>
</evidence>